<protein>
    <submittedName>
        <fullName evidence="4">NACHT domain-containing protein</fullName>
    </submittedName>
</protein>
<dbReference type="RefSeq" id="WP_377968299.1">
    <property type="nucleotide sequence ID" value="NZ_JBHZOL010000130.1"/>
</dbReference>
<organism evidence="4 5">
    <name type="scientific">Almyronema epifaneia S1</name>
    <dbReference type="NCBI Taxonomy" id="2991925"/>
    <lineage>
        <taxon>Bacteria</taxon>
        <taxon>Bacillati</taxon>
        <taxon>Cyanobacteriota</taxon>
        <taxon>Cyanophyceae</taxon>
        <taxon>Nodosilineales</taxon>
        <taxon>Nodosilineaceae</taxon>
        <taxon>Almyronema</taxon>
        <taxon>Almyronema epifaneia</taxon>
    </lineage>
</organism>
<dbReference type="SUPFAM" id="SSF48371">
    <property type="entry name" value="ARM repeat"/>
    <property type="match status" value="1"/>
</dbReference>
<dbReference type="Proteomes" id="UP001600165">
    <property type="component" value="Unassembled WGS sequence"/>
</dbReference>
<dbReference type="PANTHER" id="PTHR46844">
    <property type="entry name" value="SLR5058 PROTEIN"/>
    <property type="match status" value="1"/>
</dbReference>
<evidence type="ECO:0000313" key="4">
    <source>
        <dbReference type="EMBL" id="MFE4108681.1"/>
    </source>
</evidence>
<dbReference type="Pfam" id="PF05729">
    <property type="entry name" value="NACHT"/>
    <property type="match status" value="1"/>
</dbReference>
<dbReference type="InterPro" id="IPR003593">
    <property type="entry name" value="AAA+_ATPase"/>
</dbReference>
<dbReference type="Gene3D" id="3.40.50.300">
    <property type="entry name" value="P-loop containing nucleotide triphosphate hydrolases"/>
    <property type="match status" value="1"/>
</dbReference>
<dbReference type="InterPro" id="IPR016024">
    <property type="entry name" value="ARM-type_fold"/>
</dbReference>
<dbReference type="InterPro" id="IPR054570">
    <property type="entry name" value="NCC-H_dom"/>
</dbReference>
<dbReference type="EMBL" id="JBHZOL010000130">
    <property type="protein sequence ID" value="MFE4108681.1"/>
    <property type="molecule type" value="Genomic_DNA"/>
</dbReference>
<name>A0ABW6IKB8_9CYAN</name>
<dbReference type="Pfam" id="PF22730">
    <property type="entry name" value="NCC-H"/>
    <property type="match status" value="1"/>
</dbReference>
<reference evidence="4 5" key="1">
    <citation type="submission" date="2024-10" db="EMBL/GenBank/DDBJ databases">
        <authorList>
            <person name="Ratan Roy A."/>
            <person name="Morales Sandoval P.H."/>
            <person name="De Los Santos Villalobos S."/>
            <person name="Chakraborty S."/>
            <person name="Mukherjee J."/>
        </authorList>
    </citation>
    <scope>NUCLEOTIDE SEQUENCE [LARGE SCALE GENOMIC DNA]</scope>
    <source>
        <strain evidence="4 5">S1</strain>
    </source>
</reference>
<sequence length="1030" mass="118582">MPDQPDKIADKLGVNAPNSQVNIENMFVGSTPDSTAQEEKLVDWQKICRDMLVERQQLTSNRLMVSPDMHKDLDIFVDLALVQQRKADKRGEDVLPEYGSQLYELSRYSESERFEFNRFLTDVLGEQKNEKLTIVGEPGCGKTTLLQKIAFWLLDNTKDLVIWVSLGELKEKSLRDYLTEDWLQEAVMYSDSTILENWQGQFLRNRVWLLLDGLDEMTPETRDALSLRGWVSQARVILTCRLNVWQTNPRIIHGFETYRMLEFRLPQIEEFIQKWFADDKALGKKLYQALEQPGKERIKDLVRNPLRLTLLCSTWHHRDGELPSTRAELYAQFVNDLYDWKSEQFPTTETDRNKLNQKLGELATKAIDTELTRFRLRHDLVCSILGKPGAAGSMLDLALNLGWLNAVGIDPDNPRKPVYAFFHATFQEYFAAKTIGSWDFFLPSSHGDVKLKSENQEVEEPYRLFEPQWKEVILLWLGRTEIESENKNAFVNSLLSFEDGCRGFYEYKAFFLGVLGAQEYSGYPDVESAIQKVAEWAFGLLDSDSGKWLSYFDSIESEARLTLLNTSSRIIVNVLEELLNIVNDHYKLYEVANLLIKVDFNSKAATDTLLGLLKSAEKDWQRLEIATSLIETSADISEVEDSLIWLSRNGEYEWIKRDAALSLLKVKANHPDGIDGLINLLCTSQEEDLLWSLQLNKIKSYHPKVIRALIKMSYQGKSQNTREISMSYLSSILISDESGIEKMLPIIRLPGYLLGLLNRSDKTPAVDFYFFDYLASIVNKLVVNDDRKSRRQAFWKLVDFVLTYPEVALATARLGSNQQGGESRKNLILNLFELTGHDINLIVPIWIDLVEKLETRRSRIFLATKMADAGFEDSRITSVLSKLLEEVDSQDENVRRWLAEGLRKYDSRSTDAIETFLDLLQTSENWNTCRWVSEALGEACNDNPLLVESLIDLLLSTDKQRIIAAVSRGIKEIFDLDELKIILGRLKDSLSKDIREKNAFLYENIFEIIWHCASRLPYVDFHQIMESSVY</sequence>
<keyword evidence="5" id="KW-1185">Reference proteome</keyword>
<dbReference type="Gene3D" id="1.25.10.10">
    <property type="entry name" value="Leucine-rich Repeat Variant"/>
    <property type="match status" value="1"/>
</dbReference>
<accession>A0ABW6IKB8</accession>
<evidence type="ECO:0000259" key="3">
    <source>
        <dbReference type="SMART" id="SM00382"/>
    </source>
</evidence>
<dbReference type="Pfam" id="PF13646">
    <property type="entry name" value="HEAT_2"/>
    <property type="match status" value="1"/>
</dbReference>
<dbReference type="InterPro" id="IPR011989">
    <property type="entry name" value="ARM-like"/>
</dbReference>
<proteinExistence type="predicted"/>
<dbReference type="InterPro" id="IPR007111">
    <property type="entry name" value="NACHT_NTPase"/>
</dbReference>
<dbReference type="SUPFAM" id="SSF52540">
    <property type="entry name" value="P-loop containing nucleoside triphosphate hydrolases"/>
    <property type="match status" value="1"/>
</dbReference>
<keyword evidence="2" id="KW-0605">Phycobilisome</keyword>
<comment type="caution">
    <text evidence="4">The sequence shown here is derived from an EMBL/GenBank/DDBJ whole genome shotgun (WGS) entry which is preliminary data.</text>
</comment>
<evidence type="ECO:0000256" key="1">
    <source>
        <dbReference type="ARBA" id="ARBA00022549"/>
    </source>
</evidence>
<dbReference type="InterPro" id="IPR027417">
    <property type="entry name" value="P-loop_NTPase"/>
</dbReference>
<feature type="domain" description="AAA+ ATPase" evidence="3">
    <location>
        <begin position="128"/>
        <end position="270"/>
    </location>
</feature>
<dbReference type="PANTHER" id="PTHR46844:SF1">
    <property type="entry name" value="SLR5058 PROTEIN"/>
    <property type="match status" value="1"/>
</dbReference>
<evidence type="ECO:0000313" key="5">
    <source>
        <dbReference type="Proteomes" id="UP001600165"/>
    </source>
</evidence>
<evidence type="ECO:0000256" key="2">
    <source>
        <dbReference type="ARBA" id="ARBA00022738"/>
    </source>
</evidence>
<gene>
    <name evidence="4" type="ORF">ACFVKH_20600</name>
</gene>
<dbReference type="SMART" id="SM00382">
    <property type="entry name" value="AAA"/>
    <property type="match status" value="1"/>
</dbReference>
<keyword evidence="1" id="KW-0042">Antenna complex</keyword>